<gene>
    <name evidence="1" type="primary">216</name>
    <name evidence="1" type="ORF">SEA_BLUEEYEDBEAUTY_216</name>
</gene>
<proteinExistence type="predicted"/>
<dbReference type="KEGG" id="vg:55600006"/>
<organism evidence="1 2">
    <name type="scientific">Streptomyces phage Blueeyedbeauty</name>
    <dbReference type="NCBI Taxonomy" id="2250336"/>
    <lineage>
        <taxon>Viruses</taxon>
        <taxon>Duplodnaviria</taxon>
        <taxon>Heunggongvirae</taxon>
        <taxon>Uroviricota</taxon>
        <taxon>Caudoviricetes</taxon>
        <taxon>Stanwilliamsviridae</taxon>
        <taxon>Loccivirinae</taxon>
        <taxon>Annadreamyvirus</taxon>
        <taxon>Annadreamyvirus blueeyedbeauty</taxon>
    </lineage>
</organism>
<reference evidence="1 2" key="1">
    <citation type="submission" date="2018-06" db="EMBL/GenBank/DDBJ databases">
        <authorList>
            <person name="Luttrell C.E."/>
            <person name="Myers K.N."/>
            <person name="Simpson A.N."/>
            <person name="Sulollari A."/>
            <person name="Suri N."/>
            <person name="Nayek S."/>
            <person name="Bhuiyan S."/>
            <person name="Smith B.R."/>
            <person name="Hughes L.E."/>
            <person name="Garlena R.A."/>
            <person name="Russell D.A."/>
            <person name="Pope W.H."/>
            <person name="Jacobs-Sera D."/>
            <person name="Hatfull G.F."/>
        </authorList>
    </citation>
    <scope>NUCLEOTIDE SEQUENCE [LARGE SCALE GENOMIC DNA]</scope>
</reference>
<dbReference type="GeneID" id="55600006"/>
<evidence type="ECO:0000313" key="1">
    <source>
        <dbReference type="EMBL" id="AXH49323.1"/>
    </source>
</evidence>
<accession>A0A345L221</accession>
<keyword evidence="2" id="KW-1185">Reference proteome</keyword>
<dbReference type="RefSeq" id="YP_009839377.1">
    <property type="nucleotide sequence ID" value="NC_048720.1"/>
</dbReference>
<protein>
    <submittedName>
        <fullName evidence="1">Uncharacterized protein</fullName>
    </submittedName>
</protein>
<name>A0A345L221_9CAUD</name>
<evidence type="ECO:0000313" key="2">
    <source>
        <dbReference type="Proteomes" id="UP000258408"/>
    </source>
</evidence>
<dbReference type="EMBL" id="MH536814">
    <property type="protein sequence ID" value="AXH49323.1"/>
    <property type="molecule type" value="Genomic_DNA"/>
</dbReference>
<sequence>MDMPNLSQAIDVQAFDGKLYFDLDKTLEIMFEVASTSQVVATENHDAALGIMTMGMVSMCRALEAVLEAHKPLLEERYPKRICSFSKGHPEHVWMQARRPFQCPGVA</sequence>
<dbReference type="Proteomes" id="UP000258408">
    <property type="component" value="Segment"/>
</dbReference>